<feature type="compositionally biased region" description="Basic and acidic residues" evidence="1">
    <location>
        <begin position="1"/>
        <end position="25"/>
    </location>
</feature>
<evidence type="ECO:0000313" key="2">
    <source>
        <dbReference type="EnsemblPlants" id="ONIVA05G04430.1"/>
    </source>
</evidence>
<name>A0A0E0H9W7_ORYNI</name>
<dbReference type="AlphaFoldDB" id="A0A0E0H9W7"/>
<dbReference type="OMA" id="MWGTVER"/>
<dbReference type="HOGENOM" id="CLU_1306597_0_0_1"/>
<organism evidence="2">
    <name type="scientific">Oryza nivara</name>
    <name type="common">Indian wild rice</name>
    <name type="synonym">Oryza sativa f. spontanea</name>
    <dbReference type="NCBI Taxonomy" id="4536"/>
    <lineage>
        <taxon>Eukaryota</taxon>
        <taxon>Viridiplantae</taxon>
        <taxon>Streptophyta</taxon>
        <taxon>Embryophyta</taxon>
        <taxon>Tracheophyta</taxon>
        <taxon>Spermatophyta</taxon>
        <taxon>Magnoliopsida</taxon>
        <taxon>Liliopsida</taxon>
        <taxon>Poales</taxon>
        <taxon>Poaceae</taxon>
        <taxon>BOP clade</taxon>
        <taxon>Oryzoideae</taxon>
        <taxon>Oryzeae</taxon>
        <taxon>Oryzinae</taxon>
        <taxon>Oryza</taxon>
    </lineage>
</organism>
<dbReference type="Proteomes" id="UP000006591">
    <property type="component" value="Chromosome 5"/>
</dbReference>
<dbReference type="EnsemblPlants" id="ONIVA05G04430.1">
    <property type="protein sequence ID" value="ONIVA05G04430.1"/>
    <property type="gene ID" value="ONIVA05G04430"/>
</dbReference>
<evidence type="ECO:0000313" key="3">
    <source>
        <dbReference type="Proteomes" id="UP000006591"/>
    </source>
</evidence>
<evidence type="ECO:0000256" key="1">
    <source>
        <dbReference type="SAM" id="MobiDB-lite"/>
    </source>
</evidence>
<feature type="compositionally biased region" description="Basic residues" evidence="1">
    <location>
        <begin position="26"/>
        <end position="39"/>
    </location>
</feature>
<accession>A0A0E0H9W7</accession>
<proteinExistence type="predicted"/>
<reference evidence="2" key="2">
    <citation type="submission" date="2018-04" db="EMBL/GenBank/DDBJ databases">
        <title>OnivRS2 (Oryza nivara Reference Sequence Version 2).</title>
        <authorList>
            <person name="Zhang J."/>
            <person name="Kudrna D."/>
            <person name="Lee S."/>
            <person name="Talag J."/>
            <person name="Rajasekar S."/>
            <person name="Welchert J."/>
            <person name="Hsing Y.-I."/>
            <person name="Wing R.A."/>
        </authorList>
    </citation>
    <scope>NUCLEOTIDE SEQUENCE [LARGE SCALE GENOMIC DNA]</scope>
    <source>
        <strain evidence="2">SL10</strain>
    </source>
</reference>
<dbReference type="Gramene" id="ONIVA05G04430.1">
    <property type="protein sequence ID" value="ONIVA05G04430.1"/>
    <property type="gene ID" value="ONIVA05G04430"/>
</dbReference>
<sequence>MWGTVERVDKAARPRAAQRDGARERRIGRRRSGCRRGRQRLGCAQAREAPRCGGGLAQPRARRGRVAYGGGLAPWRREVRSWGLAGMRTTMMAASVAEADDNEGMEFDRGGEEEAGGWKGKEAMGRVSRRRSCTPCGSRVAAHRAWSPSVGDWLADRPRTLRFRLPTTKDHTTERISGGGKVDFQWVGLRKITGVGCYVSGKIFRECTRAG</sequence>
<keyword evidence="3" id="KW-1185">Reference proteome</keyword>
<protein>
    <submittedName>
        <fullName evidence="2">Uncharacterized protein</fullName>
    </submittedName>
</protein>
<feature type="region of interest" description="Disordered" evidence="1">
    <location>
        <begin position="1"/>
        <end position="40"/>
    </location>
</feature>
<reference evidence="2" key="1">
    <citation type="submission" date="2015-04" db="UniProtKB">
        <authorList>
            <consortium name="EnsemblPlants"/>
        </authorList>
    </citation>
    <scope>IDENTIFICATION</scope>
    <source>
        <strain evidence="2">SL10</strain>
    </source>
</reference>